<evidence type="ECO:0000256" key="7">
    <source>
        <dbReference type="ARBA" id="ARBA00023235"/>
    </source>
</evidence>
<evidence type="ECO:0000256" key="4">
    <source>
        <dbReference type="ARBA" id="ARBA00022806"/>
    </source>
</evidence>
<evidence type="ECO:0000256" key="6">
    <source>
        <dbReference type="ARBA" id="ARBA00023125"/>
    </source>
</evidence>
<dbReference type="Gene3D" id="3.40.50.300">
    <property type="entry name" value="P-loop containing nucleotide triphosphate hydrolases"/>
    <property type="match status" value="2"/>
</dbReference>
<evidence type="ECO:0000259" key="14">
    <source>
        <dbReference type="PROSITE" id="PS51217"/>
    </source>
</evidence>
<dbReference type="InterPro" id="IPR000212">
    <property type="entry name" value="DNA_helicase_UvrD/REP"/>
</dbReference>
<keyword evidence="16" id="KW-1185">Reference proteome</keyword>
<protein>
    <recommendedName>
        <fullName evidence="9">DNA 3'-5' helicase</fullName>
        <ecNumber evidence="9">5.6.2.4</ecNumber>
    </recommendedName>
    <alternativeName>
        <fullName evidence="10">DNA 3'-5' helicase II</fullName>
    </alternativeName>
</protein>
<feature type="domain" description="UvrD-like helicase ATP-binding" evidence="13">
    <location>
        <begin position="6"/>
        <end position="278"/>
    </location>
</feature>
<evidence type="ECO:0000256" key="1">
    <source>
        <dbReference type="ARBA" id="ARBA00009922"/>
    </source>
</evidence>
<dbReference type="GO" id="GO:0004386">
    <property type="term" value="F:helicase activity"/>
    <property type="evidence" value="ECO:0007669"/>
    <property type="project" value="UniProtKB-KW"/>
</dbReference>
<name>A0ABU9U9G0_9SPIR</name>
<dbReference type="Gene3D" id="1.10.10.160">
    <property type="match status" value="1"/>
</dbReference>
<evidence type="ECO:0000256" key="9">
    <source>
        <dbReference type="ARBA" id="ARBA00034808"/>
    </source>
</evidence>
<accession>A0ABU9U9G0</accession>
<evidence type="ECO:0000313" key="15">
    <source>
        <dbReference type="EMBL" id="MEM5947299.1"/>
    </source>
</evidence>
<evidence type="ECO:0000256" key="11">
    <source>
        <dbReference type="ARBA" id="ARBA00048988"/>
    </source>
</evidence>
<keyword evidence="2 12" id="KW-0547">Nucleotide-binding</keyword>
<keyword evidence="7" id="KW-0413">Isomerase</keyword>
<dbReference type="Proteomes" id="UP001466331">
    <property type="component" value="Unassembled WGS sequence"/>
</dbReference>
<dbReference type="PROSITE" id="PS51217">
    <property type="entry name" value="UVRD_HELICASE_CTER"/>
    <property type="match status" value="1"/>
</dbReference>
<keyword evidence="3 12" id="KW-0378">Hydrolase</keyword>
<dbReference type="GO" id="GO:0016787">
    <property type="term" value="F:hydrolase activity"/>
    <property type="evidence" value="ECO:0007669"/>
    <property type="project" value="UniProtKB-KW"/>
</dbReference>
<sequence>MFEYLESLNPSQREAVLHAGSPLLILAGAGSGKTRVITAKIAYLVDAVGVPARQILAVTFTNKAAREMYERAVRFSPRAQGVMIRTFHSFGAWVLRLYAAEAGLAEGFSIYDDDDSRALLASCLEGEEKKRLSRYAWGIARAKDYALLPDDDLSVIMDDDEFPDVYRRYTERLRQTGNADFGDLILLPLLLLRDHEKVKERLRRHFSVIMVDEYQDSNVAQFLLLRELAGPDTYVCVVGDDDQSIYRFRGAEVKNILSFPNVFENTRVIRLETNYRSSATILEAASSVVANNVGRMGKTLKPVRDNGEPLRIMCFDSAEEEADYWADFIAKNGYEDTAILYRSHFMSRLFELAFSRRGIPYTLVGSLRFYEREEIKDLLSLIRLVLNPYDRVSFLRIINKPARGIGARSQDKLVNFAVSNSVSFLDACDAADSFLSAKAASSARAFSSFIRAASSDIRAASLDEWMLGLVQRSGLGDYYMGYDDITARQKQENIREFVASARDFPSSVDGLVAFLENTALEGAVDSGEDDGVMLITMHTTKGLEFSRVIIVGLEEGVFPPWSADSPEDIEEERRLFYVALTRAKDELFLSWSKRRVIYGKSAYQQPSRFLDEIPPSCVERAFSAYADSEYSVGTPVYHDDYGYGVVIKSWYNGDNLVVSVRFDSGSVCQFLPQYMTLERLSSD</sequence>
<comment type="similarity">
    <text evidence="1">Belongs to the helicase family. UvrD subfamily.</text>
</comment>
<comment type="caution">
    <text evidence="15">The sequence shown here is derived from an EMBL/GenBank/DDBJ whole genome shotgun (WGS) entry which is preliminary data.</text>
</comment>
<dbReference type="InterPro" id="IPR013986">
    <property type="entry name" value="DExx_box_DNA_helicase_dom_sf"/>
</dbReference>
<dbReference type="Pfam" id="PF13361">
    <property type="entry name" value="UvrD_C"/>
    <property type="match status" value="1"/>
</dbReference>
<dbReference type="SUPFAM" id="SSF52540">
    <property type="entry name" value="P-loop containing nucleoside triphosphate hydrolases"/>
    <property type="match status" value="1"/>
</dbReference>
<evidence type="ECO:0000256" key="5">
    <source>
        <dbReference type="ARBA" id="ARBA00022840"/>
    </source>
</evidence>
<dbReference type="InterPro" id="IPR027417">
    <property type="entry name" value="P-loop_NTPase"/>
</dbReference>
<keyword evidence="4 12" id="KW-0347">Helicase</keyword>
<evidence type="ECO:0000256" key="3">
    <source>
        <dbReference type="ARBA" id="ARBA00022801"/>
    </source>
</evidence>
<dbReference type="PANTHER" id="PTHR11070">
    <property type="entry name" value="UVRD / RECB / PCRA DNA HELICASE FAMILY MEMBER"/>
    <property type="match status" value="1"/>
</dbReference>
<evidence type="ECO:0000256" key="12">
    <source>
        <dbReference type="PROSITE-ProRule" id="PRU00560"/>
    </source>
</evidence>
<organism evidence="15 16">
    <name type="scientific">Rarispira pelagica</name>
    <dbReference type="NCBI Taxonomy" id="3141764"/>
    <lineage>
        <taxon>Bacteria</taxon>
        <taxon>Pseudomonadati</taxon>
        <taxon>Spirochaetota</taxon>
        <taxon>Spirochaetia</taxon>
        <taxon>Winmispirales</taxon>
        <taxon>Winmispiraceae</taxon>
        <taxon>Rarispira</taxon>
    </lineage>
</organism>
<comment type="catalytic activity">
    <reaction evidence="8">
        <text>Couples ATP hydrolysis with the unwinding of duplex DNA by translocating in the 3'-5' direction.</text>
        <dbReference type="EC" id="5.6.2.4"/>
    </reaction>
</comment>
<evidence type="ECO:0000256" key="8">
    <source>
        <dbReference type="ARBA" id="ARBA00034617"/>
    </source>
</evidence>
<dbReference type="InterPro" id="IPR014016">
    <property type="entry name" value="UvrD-like_ATP-bd"/>
</dbReference>
<feature type="domain" description="UvrD-like helicase C-terminal" evidence="14">
    <location>
        <begin position="279"/>
        <end position="542"/>
    </location>
</feature>
<dbReference type="PROSITE" id="PS51198">
    <property type="entry name" value="UVRD_HELICASE_ATP_BIND"/>
    <property type="match status" value="1"/>
</dbReference>
<dbReference type="InterPro" id="IPR014017">
    <property type="entry name" value="DNA_helicase_UvrD-like_C"/>
</dbReference>
<dbReference type="RefSeq" id="WP_420068748.1">
    <property type="nucleotide sequence ID" value="NZ_JBCHKQ010000001.1"/>
</dbReference>
<gene>
    <name evidence="15" type="ORF">WKV44_01955</name>
</gene>
<dbReference type="Pfam" id="PF00580">
    <property type="entry name" value="UvrD-helicase"/>
    <property type="match status" value="1"/>
</dbReference>
<keyword evidence="6" id="KW-0238">DNA-binding</keyword>
<comment type="catalytic activity">
    <reaction evidence="11">
        <text>ATP + H2O = ADP + phosphate + H(+)</text>
        <dbReference type="Rhea" id="RHEA:13065"/>
        <dbReference type="ChEBI" id="CHEBI:15377"/>
        <dbReference type="ChEBI" id="CHEBI:15378"/>
        <dbReference type="ChEBI" id="CHEBI:30616"/>
        <dbReference type="ChEBI" id="CHEBI:43474"/>
        <dbReference type="ChEBI" id="CHEBI:456216"/>
        <dbReference type="EC" id="5.6.2.4"/>
    </reaction>
</comment>
<dbReference type="CDD" id="cd17932">
    <property type="entry name" value="DEXQc_UvrD"/>
    <property type="match status" value="1"/>
</dbReference>
<proteinExistence type="inferred from homology"/>
<dbReference type="Gene3D" id="1.10.486.10">
    <property type="entry name" value="PCRA, domain 4"/>
    <property type="match status" value="1"/>
</dbReference>
<evidence type="ECO:0000313" key="16">
    <source>
        <dbReference type="Proteomes" id="UP001466331"/>
    </source>
</evidence>
<dbReference type="EC" id="5.6.2.4" evidence="9"/>
<evidence type="ECO:0000256" key="10">
    <source>
        <dbReference type="ARBA" id="ARBA00034923"/>
    </source>
</evidence>
<evidence type="ECO:0000259" key="13">
    <source>
        <dbReference type="PROSITE" id="PS51198"/>
    </source>
</evidence>
<feature type="binding site" evidence="12">
    <location>
        <begin position="27"/>
        <end position="34"/>
    </location>
    <ligand>
        <name>ATP</name>
        <dbReference type="ChEBI" id="CHEBI:30616"/>
    </ligand>
</feature>
<dbReference type="PANTHER" id="PTHR11070:SF2">
    <property type="entry name" value="ATP-DEPENDENT DNA HELICASE SRS2"/>
    <property type="match status" value="1"/>
</dbReference>
<reference evidence="15 16" key="1">
    <citation type="submission" date="2024-03" db="EMBL/GenBank/DDBJ databases">
        <title>Ignisphaera cupida sp. nov., a hyperthermophilic hydrolytic archaeon from a hot spring of Kamchatka, and proposal of Ignisphaeraceae fam. nov.</title>
        <authorList>
            <person name="Podosokorskaya O.A."/>
            <person name="Elcheninov A.G."/>
            <person name="Maltseva A.I."/>
            <person name="Zayulina K.S."/>
            <person name="Novikov A."/>
            <person name="Merkel A.Y."/>
        </authorList>
    </citation>
    <scope>NUCLEOTIDE SEQUENCE [LARGE SCALE GENOMIC DNA]</scope>
    <source>
        <strain evidence="15 16">38H-sp</strain>
    </source>
</reference>
<evidence type="ECO:0000256" key="2">
    <source>
        <dbReference type="ARBA" id="ARBA00022741"/>
    </source>
</evidence>
<keyword evidence="5 12" id="KW-0067">ATP-binding</keyword>
<dbReference type="EMBL" id="JBCHKQ010000001">
    <property type="protein sequence ID" value="MEM5947299.1"/>
    <property type="molecule type" value="Genomic_DNA"/>
</dbReference>